<reference evidence="2 3" key="1">
    <citation type="journal article" date="2019" name="Int. J. Syst. Evol. Microbiol.">
        <title>The Global Catalogue of Microorganisms (GCM) 10K type strain sequencing project: providing services to taxonomists for standard genome sequencing and annotation.</title>
        <authorList>
            <consortium name="The Broad Institute Genomics Platform"/>
            <consortium name="The Broad Institute Genome Sequencing Center for Infectious Disease"/>
            <person name="Wu L."/>
            <person name="Ma J."/>
        </authorList>
    </citation>
    <scope>NUCLEOTIDE SEQUENCE [LARGE SCALE GENOMIC DNA]</scope>
    <source>
        <strain evidence="2 3">IBRC-M 10256</strain>
    </source>
</reference>
<sequence length="188" mass="20468">MWPLGHAAVAYLCYALSIRTRSIDSPAALPVVAVLVGSQVPDLIDKPLSWYLLMLPTGRSLGHSFLFLAPLAIGVWLLARRYGRREAGFAFAIGAFAHPIVDVIPGLWRESSAGMLLWPITPVYPYEEGPPTIAELLAGSTSDPYFLLEFVLAAVALVVWHRHGRPGVDAIRTRVGARGPELERDSAD</sequence>
<dbReference type="Pfam" id="PF04307">
    <property type="entry name" value="YdjM"/>
    <property type="match status" value="1"/>
</dbReference>
<organism evidence="2 3">
    <name type="scientific">Halovivax cerinus</name>
    <dbReference type="NCBI Taxonomy" id="1487865"/>
    <lineage>
        <taxon>Archaea</taxon>
        <taxon>Methanobacteriati</taxon>
        <taxon>Methanobacteriota</taxon>
        <taxon>Stenosarchaea group</taxon>
        <taxon>Halobacteria</taxon>
        <taxon>Halobacteriales</taxon>
        <taxon>Natrialbaceae</taxon>
        <taxon>Halovivax</taxon>
    </lineage>
</organism>
<protein>
    <submittedName>
        <fullName evidence="2">Metal-dependent hydrolase</fullName>
    </submittedName>
</protein>
<evidence type="ECO:0000313" key="2">
    <source>
        <dbReference type="EMBL" id="MFC3959206.1"/>
    </source>
</evidence>
<gene>
    <name evidence="2" type="ORF">ACFOUR_12605</name>
</gene>
<keyword evidence="1" id="KW-1133">Transmembrane helix</keyword>
<evidence type="ECO:0000256" key="1">
    <source>
        <dbReference type="SAM" id="Phobius"/>
    </source>
</evidence>
<evidence type="ECO:0000313" key="3">
    <source>
        <dbReference type="Proteomes" id="UP001595846"/>
    </source>
</evidence>
<keyword evidence="3" id="KW-1185">Reference proteome</keyword>
<proteinExistence type="predicted"/>
<dbReference type="GO" id="GO:0016787">
    <property type="term" value="F:hydrolase activity"/>
    <property type="evidence" value="ECO:0007669"/>
    <property type="project" value="UniProtKB-KW"/>
</dbReference>
<feature type="transmembrane region" description="Helical" evidence="1">
    <location>
        <begin position="60"/>
        <end position="79"/>
    </location>
</feature>
<keyword evidence="1" id="KW-0812">Transmembrane</keyword>
<dbReference type="RefSeq" id="WP_256533399.1">
    <property type="nucleotide sequence ID" value="NZ_CP101824.1"/>
</dbReference>
<dbReference type="AlphaFoldDB" id="A0ABD5NQB3"/>
<dbReference type="InterPro" id="IPR007404">
    <property type="entry name" value="YdjM-like"/>
</dbReference>
<dbReference type="EMBL" id="JBHSAQ010000010">
    <property type="protein sequence ID" value="MFC3959206.1"/>
    <property type="molecule type" value="Genomic_DNA"/>
</dbReference>
<accession>A0ABD5NQB3</accession>
<keyword evidence="1" id="KW-0472">Membrane</keyword>
<feature type="transmembrane region" description="Helical" evidence="1">
    <location>
        <begin position="145"/>
        <end position="162"/>
    </location>
</feature>
<dbReference type="GeneID" id="73902525"/>
<name>A0ABD5NQB3_9EURY</name>
<dbReference type="Proteomes" id="UP001595846">
    <property type="component" value="Unassembled WGS sequence"/>
</dbReference>
<comment type="caution">
    <text evidence="2">The sequence shown here is derived from an EMBL/GenBank/DDBJ whole genome shotgun (WGS) entry which is preliminary data.</text>
</comment>
<keyword evidence="2" id="KW-0378">Hydrolase</keyword>
<feature type="transmembrane region" description="Helical" evidence="1">
    <location>
        <begin position="88"/>
        <end position="108"/>
    </location>
</feature>